<organism evidence="2 3">
    <name type="scientific">hymenopteran rhabdo-related virus 24</name>
    <dbReference type="NCBI Taxonomy" id="2847805"/>
    <lineage>
        <taxon>Viruses</taxon>
        <taxon>Riboviria</taxon>
        <taxon>Orthornavirae</taxon>
        <taxon>Negarnaviricota</taxon>
        <taxon>Haploviricotina</taxon>
        <taxon>Monjiviricetes</taxon>
        <taxon>Mononegavirales</taxon>
        <taxon>Rhabdoviridae</taxon>
        <taxon>Deltarhabdovirinae</taxon>
        <taxon>Betahymrhavirus</taxon>
        <taxon>Betahymrhavirus heterodontonyx</taxon>
    </lineage>
</organism>
<reference evidence="2" key="1">
    <citation type="journal article" date="2019" name="PLoS Pathog.">
        <title>Re-assessing the diversity of negative strand RNA viruses in insects.</title>
        <authorList>
            <person name="Kafer S."/>
            <person name="Paraskevopoulou S."/>
            <person name="Zirkel F."/>
            <person name="Wieseke N."/>
            <person name="Donath A."/>
            <person name="Petersen M."/>
            <person name="Jones T.C."/>
            <person name="Liu S."/>
            <person name="Zhou X."/>
            <person name="Middendorf M."/>
            <person name="Junglen S."/>
            <person name="Misof B."/>
            <person name="Drosten C."/>
        </authorList>
    </citation>
    <scope>NUCLEOTIDE SEQUENCE</scope>
    <source>
        <strain evidence="2">OKIAV24</strain>
    </source>
</reference>
<feature type="region of interest" description="Disordered" evidence="1">
    <location>
        <begin position="1"/>
        <end position="24"/>
    </location>
</feature>
<sequence length="219" mass="25029">MERLKKMVSPKKLASNSTTPSEGTSMKPLSYFVKGSLKISGPAKVKDQHLSTLCLLIITEAFIQRKYPVRVVNAIFMDLLTQSRLAQLKAKNSSDTFCYWETHVEIKRFINVPCVPLDVQLFNKRSQQSLRLLTEEELFIQVDFNFFIATGDNSYLLMDCLLRQGYTHKKLKGLTIHPLLERTLTSEHMQMNYTFHDLAKKLTMTISAKTGTKMAITMG</sequence>
<accession>A0A7U3NUT3</accession>
<protein>
    <submittedName>
        <fullName evidence="2">Uncharacterized protein</fullName>
    </submittedName>
</protein>
<evidence type="ECO:0000313" key="3">
    <source>
        <dbReference type="Proteomes" id="UP000679096"/>
    </source>
</evidence>
<evidence type="ECO:0000256" key="1">
    <source>
        <dbReference type="SAM" id="MobiDB-lite"/>
    </source>
</evidence>
<dbReference type="Proteomes" id="UP000679096">
    <property type="component" value="Segment"/>
</dbReference>
<feature type="compositionally biased region" description="Polar residues" evidence="1">
    <location>
        <begin position="14"/>
        <end position="24"/>
    </location>
</feature>
<reference evidence="2" key="2">
    <citation type="submission" date="2020-09" db="EMBL/GenBank/DDBJ databases">
        <authorList>
            <person name="Kaefer S."/>
            <person name="Paraskevopoulou S."/>
            <person name="Zirkel F."/>
            <person name="Wieseke N."/>
            <person name="Donath A."/>
            <person name="Petersen M."/>
            <person name="Jones T.C."/>
            <person name="Liu S."/>
            <person name="Zhou X."/>
            <person name="Middendorf M."/>
            <person name="Junglen S."/>
            <person name="Misof B."/>
            <person name="Drosten C."/>
        </authorList>
    </citation>
    <scope>NUCLEOTIDE SEQUENCE</scope>
    <source>
        <strain evidence="2">OKIAV24</strain>
    </source>
</reference>
<name>A0A7U3NUT3_9RHAB</name>
<evidence type="ECO:0000313" key="2">
    <source>
        <dbReference type="EMBL" id="QPB73981.1"/>
    </source>
</evidence>
<keyword evidence="3" id="KW-1185">Reference proteome</keyword>
<dbReference type="EMBL" id="MW039260">
    <property type="protein sequence ID" value="QPB73981.1"/>
    <property type="molecule type" value="Viral_cRNA"/>
</dbReference>
<dbReference type="GeneID" id="80536848"/>
<proteinExistence type="predicted"/>
<dbReference type="RefSeq" id="YP_010798606.1">
    <property type="nucleotide sequence ID" value="NC_076501.1"/>
</dbReference>
<dbReference type="KEGG" id="vg:80536848"/>